<keyword evidence="2" id="KW-1133">Transmembrane helix</keyword>
<accession>S0ETU7</accession>
<evidence type="ECO:0000313" key="4">
    <source>
        <dbReference type="Proteomes" id="UP000014227"/>
    </source>
</evidence>
<dbReference type="GO" id="GO:0015627">
    <property type="term" value="C:type II protein secretion system complex"/>
    <property type="evidence" value="ECO:0007669"/>
    <property type="project" value="InterPro"/>
</dbReference>
<dbReference type="InterPro" id="IPR012902">
    <property type="entry name" value="N_methyl_site"/>
</dbReference>
<dbReference type="STRING" id="454171.CP488_02910"/>
<dbReference type="PRINTS" id="PR00813">
    <property type="entry name" value="BCTERIALGSPG"/>
</dbReference>
<keyword evidence="2" id="KW-0812">Transmembrane</keyword>
<dbReference type="GO" id="GO:0015628">
    <property type="term" value="P:protein secretion by the type II secretion system"/>
    <property type="evidence" value="ECO:0007669"/>
    <property type="project" value="InterPro"/>
</dbReference>
<dbReference type="AlphaFoldDB" id="S0ETU7"/>
<feature type="transmembrane region" description="Helical" evidence="2">
    <location>
        <begin position="12"/>
        <end position="36"/>
    </location>
</feature>
<dbReference type="Pfam" id="PF07963">
    <property type="entry name" value="N_methyl"/>
    <property type="match status" value="1"/>
</dbReference>
<dbReference type="PATRIC" id="fig|1303518.3.peg.1209"/>
<evidence type="ECO:0000256" key="2">
    <source>
        <dbReference type="SAM" id="Phobius"/>
    </source>
</evidence>
<dbReference type="InParanoid" id="S0ETU7"/>
<dbReference type="InterPro" id="IPR000983">
    <property type="entry name" value="Bac_GSPG_pilin"/>
</dbReference>
<dbReference type="Gene3D" id="3.30.700.10">
    <property type="entry name" value="Glycoprotein, Type 4 Pilin"/>
    <property type="match status" value="1"/>
</dbReference>
<evidence type="ECO:0000256" key="1">
    <source>
        <dbReference type="ARBA" id="ARBA00022481"/>
    </source>
</evidence>
<dbReference type="RefSeq" id="WP_016482551.1">
    <property type="nucleotide sequence ID" value="NC_021487.1"/>
</dbReference>
<dbReference type="EMBL" id="HF951689">
    <property type="protein sequence ID" value="CCW35006.1"/>
    <property type="molecule type" value="Genomic_DNA"/>
</dbReference>
<dbReference type="InterPro" id="IPR045584">
    <property type="entry name" value="Pilin-like"/>
</dbReference>
<dbReference type="PANTHER" id="PTHR30093:SF2">
    <property type="entry name" value="TYPE II SECRETION SYSTEM PROTEIN H"/>
    <property type="match status" value="1"/>
</dbReference>
<dbReference type="KEGG" id="ccz:CCALI_01187"/>
<gene>
    <name evidence="3" type="ORF">CCALI_01187</name>
</gene>
<keyword evidence="1" id="KW-0488">Methylation</keyword>
<dbReference type="eggNOG" id="COG2165">
    <property type="taxonomic scope" value="Bacteria"/>
</dbReference>
<name>S0ETU7_CHTCT</name>
<dbReference type="HOGENOM" id="CLU_1003808_0_0_0"/>
<organism evidence="3 4">
    <name type="scientific">Chthonomonas calidirosea (strain DSM 23976 / ICMP 18418 / T49)</name>
    <dbReference type="NCBI Taxonomy" id="1303518"/>
    <lineage>
        <taxon>Bacteria</taxon>
        <taxon>Bacillati</taxon>
        <taxon>Armatimonadota</taxon>
        <taxon>Chthonomonadia</taxon>
        <taxon>Chthonomonadales</taxon>
        <taxon>Chthonomonadaceae</taxon>
        <taxon>Chthonomonas</taxon>
    </lineage>
</organism>
<dbReference type="PANTHER" id="PTHR30093">
    <property type="entry name" value="GENERAL SECRETION PATHWAY PROTEIN G"/>
    <property type="match status" value="1"/>
</dbReference>
<keyword evidence="2" id="KW-0472">Membrane</keyword>
<dbReference type="NCBIfam" id="TIGR02532">
    <property type="entry name" value="IV_pilin_GFxxxE"/>
    <property type="match status" value="1"/>
</dbReference>
<dbReference type="Proteomes" id="UP000014227">
    <property type="component" value="Chromosome I"/>
</dbReference>
<dbReference type="SUPFAM" id="SSF54523">
    <property type="entry name" value="Pili subunits"/>
    <property type="match status" value="1"/>
</dbReference>
<keyword evidence="4" id="KW-1185">Reference proteome</keyword>
<proteinExistence type="predicted"/>
<evidence type="ECO:0000313" key="3">
    <source>
        <dbReference type="EMBL" id="CCW35006.1"/>
    </source>
</evidence>
<reference evidence="4" key="1">
    <citation type="submission" date="2013-03" db="EMBL/GenBank/DDBJ databases">
        <title>Genome sequence of Chthonomonas calidirosea, the first sequenced genome from the Armatimonadetes phylum (formally candidate division OP10).</title>
        <authorList>
            <person name="Lee K.C.Y."/>
            <person name="Morgan X.C."/>
            <person name="Dunfield P.F."/>
            <person name="Tamas I."/>
            <person name="Houghton K.M."/>
            <person name="Vyssotski M."/>
            <person name="Ryan J.L.J."/>
            <person name="Lagutin K."/>
            <person name="McDonald I.R."/>
            <person name="Stott M.B."/>
        </authorList>
    </citation>
    <scope>NUCLEOTIDE SEQUENCE [LARGE SCALE GENOMIC DNA]</scope>
    <source>
        <strain evidence="4">DSM 23976 / ICMP 18418 / T49</strain>
    </source>
</reference>
<sequence length="256" mass="27775">MFLPSVQKSRSAFTLIEMLVVIAIIAILAAILFPVISRAREQARESTCMSNMHDIYVALRLYETDNHLYPPVLWQFAGISGYKPLFGAKLLNSDATFSCPDNPTNNQTLTVNQVVYPATASSTLANQPVVYTPLMQHNAGNAVTLPVGTAASYYPFDSYDIGPQLDSNGNPVRNAGGYVYELHYSLDWTGASGPGDAPNQLKYAETANPSQTVITWCTYHAAVNGVDKTLVIFLNGTAKAVDAKTFAQKGPLKFAQ</sequence>
<protein>
    <submittedName>
        <fullName evidence="3">Prepilin-type N-terminal cleavage/methylation domain</fullName>
    </submittedName>
</protein>